<dbReference type="PANTHER" id="PTHR42928">
    <property type="entry name" value="TRICARBOXYLATE-BINDING PROTEIN"/>
    <property type="match status" value="1"/>
</dbReference>
<feature type="signal peptide" evidence="2">
    <location>
        <begin position="1"/>
        <end position="24"/>
    </location>
</feature>
<dbReference type="Gene3D" id="3.40.190.150">
    <property type="entry name" value="Bordetella uptake gene, domain 1"/>
    <property type="match status" value="1"/>
</dbReference>
<dbReference type="InterPro" id="IPR042100">
    <property type="entry name" value="Bug_dom1"/>
</dbReference>
<gene>
    <name evidence="3" type="ORF">HHL11_23555</name>
</gene>
<dbReference type="InterPro" id="IPR005064">
    <property type="entry name" value="BUG"/>
</dbReference>
<dbReference type="PIRSF" id="PIRSF017082">
    <property type="entry name" value="YflP"/>
    <property type="match status" value="1"/>
</dbReference>
<evidence type="ECO:0000256" key="2">
    <source>
        <dbReference type="SAM" id="SignalP"/>
    </source>
</evidence>
<dbReference type="CDD" id="cd13578">
    <property type="entry name" value="PBP2_Bug27"/>
    <property type="match status" value="1"/>
</dbReference>
<dbReference type="Proteomes" id="UP000541185">
    <property type="component" value="Unassembled WGS sequence"/>
</dbReference>
<dbReference type="Gene3D" id="3.40.190.10">
    <property type="entry name" value="Periplasmic binding protein-like II"/>
    <property type="match status" value="1"/>
</dbReference>
<feature type="chain" id="PRO_5032278027" evidence="2">
    <location>
        <begin position="25"/>
        <end position="319"/>
    </location>
</feature>
<evidence type="ECO:0000313" key="4">
    <source>
        <dbReference type="Proteomes" id="UP000541185"/>
    </source>
</evidence>
<proteinExistence type="inferred from homology"/>
<keyword evidence="4" id="KW-1185">Reference proteome</keyword>
<name>A0A848HB74_9BURK</name>
<evidence type="ECO:0000313" key="3">
    <source>
        <dbReference type="EMBL" id="NML46740.1"/>
    </source>
</evidence>
<keyword evidence="2" id="KW-0732">Signal</keyword>
<accession>A0A848HB74</accession>
<comment type="similarity">
    <text evidence="1">Belongs to the UPF0065 (bug) family.</text>
</comment>
<dbReference type="PANTHER" id="PTHR42928:SF5">
    <property type="entry name" value="BLR1237 PROTEIN"/>
    <property type="match status" value="1"/>
</dbReference>
<comment type="caution">
    <text evidence="3">The sequence shown here is derived from an EMBL/GenBank/DDBJ whole genome shotgun (WGS) entry which is preliminary data.</text>
</comment>
<dbReference type="SUPFAM" id="SSF53850">
    <property type="entry name" value="Periplasmic binding protein-like II"/>
    <property type="match status" value="1"/>
</dbReference>
<dbReference type="EMBL" id="JABBFX010000002">
    <property type="protein sequence ID" value="NML46740.1"/>
    <property type="molecule type" value="Genomic_DNA"/>
</dbReference>
<evidence type="ECO:0000256" key="1">
    <source>
        <dbReference type="ARBA" id="ARBA00006987"/>
    </source>
</evidence>
<dbReference type="RefSeq" id="WP_169420986.1">
    <property type="nucleotide sequence ID" value="NZ_JABBFX010000002.1"/>
</dbReference>
<dbReference type="Pfam" id="PF03401">
    <property type="entry name" value="TctC"/>
    <property type="match status" value="1"/>
</dbReference>
<dbReference type="AlphaFoldDB" id="A0A848HB74"/>
<sequence>MKQLHIARRALLGCALALALPAIAQTYPSKPIRFVIPYPAGGTSDVVGRLLANGLAERLKQPVVVDNRAGAATVIGTDIVAKSPADGYTLLLASPGLAINAAMKKGILPYDTEADLEAVCTVAELQMVIYASASSGFRTLGELLAAAKARPGAISFGTAGEGSTGHLGMKLVEQAAGVKLTHIPFQGSAPSMNAPLGGHVNLIVDTSFLGAPNVASGKIKGLAALASRRSPLLPEVPTATELGVKVDASAWYAIFTRRGTPPAVVEKINAALRSVLQDPKSREILDKSGFSVIADSPAQSQAFFQGELAKMAAAVRESN</sequence>
<reference evidence="3 4" key="1">
    <citation type="submission" date="2020-04" db="EMBL/GenBank/DDBJ databases">
        <title>Ramlibacter sp. G-1-2-2 isolated from soil.</title>
        <authorList>
            <person name="Dahal R.H."/>
        </authorList>
    </citation>
    <scope>NUCLEOTIDE SEQUENCE [LARGE SCALE GENOMIC DNA]</scope>
    <source>
        <strain evidence="3 4">G-1-2-2</strain>
    </source>
</reference>
<organism evidence="3 4">
    <name type="scientific">Ramlibacter agri</name>
    <dbReference type="NCBI Taxonomy" id="2728837"/>
    <lineage>
        <taxon>Bacteria</taxon>
        <taxon>Pseudomonadati</taxon>
        <taxon>Pseudomonadota</taxon>
        <taxon>Betaproteobacteria</taxon>
        <taxon>Burkholderiales</taxon>
        <taxon>Comamonadaceae</taxon>
        <taxon>Ramlibacter</taxon>
    </lineage>
</organism>
<protein>
    <submittedName>
        <fullName evidence="3">Tripartite tricarboxylate transporter substrate binding protein</fullName>
    </submittedName>
</protein>